<feature type="region of interest" description="Disordered" evidence="1">
    <location>
        <begin position="47"/>
        <end position="118"/>
    </location>
</feature>
<feature type="compositionally biased region" description="Low complexity" evidence="1">
    <location>
        <begin position="50"/>
        <end position="106"/>
    </location>
</feature>
<gene>
    <name evidence="3" type="ORF">ACFO3J_06475</name>
</gene>
<dbReference type="EMBL" id="JBHSBB010000007">
    <property type="protein sequence ID" value="MFC4031115.1"/>
    <property type="molecule type" value="Genomic_DNA"/>
</dbReference>
<accession>A0ABV8HGW4</accession>
<evidence type="ECO:0000313" key="3">
    <source>
        <dbReference type="EMBL" id="MFC4031115.1"/>
    </source>
</evidence>
<comment type="caution">
    <text evidence="3">The sequence shown here is derived from an EMBL/GenBank/DDBJ whole genome shotgun (WGS) entry which is preliminary data.</text>
</comment>
<protein>
    <submittedName>
        <fullName evidence="3">DUF4232 domain-containing protein</fullName>
    </submittedName>
</protein>
<organism evidence="3 4">
    <name type="scientific">Streptomyces polygonati</name>
    <dbReference type="NCBI Taxonomy" id="1617087"/>
    <lineage>
        <taxon>Bacteria</taxon>
        <taxon>Bacillati</taxon>
        <taxon>Actinomycetota</taxon>
        <taxon>Actinomycetes</taxon>
        <taxon>Kitasatosporales</taxon>
        <taxon>Streptomycetaceae</taxon>
        <taxon>Streptomyces</taxon>
    </lineage>
</organism>
<evidence type="ECO:0000259" key="2">
    <source>
        <dbReference type="Pfam" id="PF14016"/>
    </source>
</evidence>
<name>A0ABV8HGW4_9ACTN</name>
<dbReference type="InterPro" id="IPR025326">
    <property type="entry name" value="DUF4232"/>
</dbReference>
<proteinExistence type="predicted"/>
<evidence type="ECO:0000256" key="1">
    <source>
        <dbReference type="SAM" id="MobiDB-lite"/>
    </source>
</evidence>
<dbReference type="Pfam" id="PF14016">
    <property type="entry name" value="DUF4232"/>
    <property type="match status" value="1"/>
</dbReference>
<dbReference type="Proteomes" id="UP001595765">
    <property type="component" value="Unassembled WGS sequence"/>
</dbReference>
<evidence type="ECO:0000313" key="4">
    <source>
        <dbReference type="Proteomes" id="UP001595765"/>
    </source>
</evidence>
<feature type="domain" description="DUF4232" evidence="2">
    <location>
        <begin position="116"/>
        <end position="242"/>
    </location>
</feature>
<reference evidence="4" key="1">
    <citation type="journal article" date="2019" name="Int. J. Syst. Evol. Microbiol.">
        <title>The Global Catalogue of Microorganisms (GCM) 10K type strain sequencing project: providing services to taxonomists for standard genome sequencing and annotation.</title>
        <authorList>
            <consortium name="The Broad Institute Genomics Platform"/>
            <consortium name="The Broad Institute Genome Sequencing Center for Infectious Disease"/>
            <person name="Wu L."/>
            <person name="Ma J."/>
        </authorList>
    </citation>
    <scope>NUCLEOTIDE SEQUENCE [LARGE SCALE GENOMIC DNA]</scope>
    <source>
        <strain evidence="4">CGMCC 4.7237</strain>
    </source>
</reference>
<dbReference type="RefSeq" id="WP_386427000.1">
    <property type="nucleotide sequence ID" value="NZ_JBHSBB010000007.1"/>
</dbReference>
<keyword evidence="4" id="KW-1185">Reference proteome</keyword>
<sequence length="243" mass="24190">MRPTPEHVTTTPSSAPAALVRRRRAVPLAAAAVTVLALTAVGCGTGGTGTTSSGTPSGPVTTTTAVSPPADPAPSATSQPPSGTAPATTAPTTAPAPPRATATSATRGAQPASTRCTVTDLRMRLGRGDPGAGNTYYPLDFTNTGKTACTLAGFPGVSLIRRDGSAIGKPAARRGPAGPAVRIAAGQTVEADLHTLNKGIQGDSCWGKPTYLMVYPPGSTESMTLATSSPLVCGDTFDVSAVH</sequence>